<organism evidence="8 9">
    <name type="scientific">Embleya scabrispora</name>
    <dbReference type="NCBI Taxonomy" id="159449"/>
    <lineage>
        <taxon>Bacteria</taxon>
        <taxon>Bacillati</taxon>
        <taxon>Actinomycetota</taxon>
        <taxon>Actinomycetes</taxon>
        <taxon>Kitasatosporales</taxon>
        <taxon>Streptomycetaceae</taxon>
        <taxon>Embleya</taxon>
    </lineage>
</organism>
<feature type="domain" description="RNA polymerase sigma factor 70 region 4 type 2" evidence="7">
    <location>
        <begin position="101"/>
        <end position="153"/>
    </location>
</feature>
<dbReference type="SUPFAM" id="SSF88659">
    <property type="entry name" value="Sigma3 and sigma4 domains of RNA polymerase sigma factors"/>
    <property type="match status" value="1"/>
</dbReference>
<dbReference type="InterPro" id="IPR014325">
    <property type="entry name" value="RNA_pol_sigma-E_actinobac"/>
</dbReference>
<feature type="domain" description="RNA polymerase sigma-70 region 2" evidence="6">
    <location>
        <begin position="13"/>
        <end position="76"/>
    </location>
</feature>
<dbReference type="STRING" id="159449.B4N89_39175"/>
<dbReference type="PANTHER" id="PTHR43133:SF50">
    <property type="entry name" value="ECF RNA POLYMERASE SIGMA FACTOR SIGM"/>
    <property type="match status" value="1"/>
</dbReference>
<evidence type="ECO:0000313" key="9">
    <source>
        <dbReference type="Proteomes" id="UP000190037"/>
    </source>
</evidence>
<dbReference type="InterPro" id="IPR013249">
    <property type="entry name" value="RNA_pol_sigma70_r4_t2"/>
</dbReference>
<dbReference type="RefSeq" id="WP_078981306.1">
    <property type="nucleotide sequence ID" value="NZ_MWQN01000003.1"/>
</dbReference>
<dbReference type="Proteomes" id="UP000190037">
    <property type="component" value="Unassembled WGS sequence"/>
</dbReference>
<keyword evidence="2" id="KW-0805">Transcription regulation</keyword>
<proteinExistence type="inferred from homology"/>
<dbReference type="AlphaFoldDB" id="A0A1T3NNC7"/>
<comment type="similarity">
    <text evidence="1">Belongs to the sigma-70 factor family. ECF subfamily.</text>
</comment>
<protein>
    <submittedName>
        <fullName evidence="8">SigE family RNA polymerase sigma factor</fullName>
    </submittedName>
</protein>
<keyword evidence="9" id="KW-1185">Reference proteome</keyword>
<evidence type="ECO:0000313" key="8">
    <source>
        <dbReference type="EMBL" id="OPC78210.1"/>
    </source>
</evidence>
<dbReference type="NCBIfam" id="TIGR02937">
    <property type="entry name" value="sigma70-ECF"/>
    <property type="match status" value="1"/>
</dbReference>
<dbReference type="Gene3D" id="1.10.1740.10">
    <property type="match status" value="1"/>
</dbReference>
<dbReference type="InterPro" id="IPR014284">
    <property type="entry name" value="RNA_pol_sigma-70_dom"/>
</dbReference>
<sequence>MRQERERMFDEFVAARYQALRRTAYLLCGDWHQAEDLVQNALEKVFASWHRMRDPGAVDAYTRRVMVRGFVDGKRLRASREFPAASVPDGSAVPEDNARRLALLAALGKVSPGYRAVLVLRYWEDRSIEETAAILGRSSSAVRSAASRGLDQLRAILGESVTDIALA</sequence>
<evidence type="ECO:0000259" key="7">
    <source>
        <dbReference type="Pfam" id="PF08281"/>
    </source>
</evidence>
<comment type="caution">
    <text evidence="8">The sequence shown here is derived from an EMBL/GenBank/DDBJ whole genome shotgun (WGS) entry which is preliminary data.</text>
</comment>
<dbReference type="NCBIfam" id="TIGR02983">
    <property type="entry name" value="SigE-fam_strep"/>
    <property type="match status" value="1"/>
</dbReference>
<dbReference type="Pfam" id="PF04542">
    <property type="entry name" value="Sigma70_r2"/>
    <property type="match status" value="1"/>
</dbReference>
<dbReference type="PANTHER" id="PTHR43133">
    <property type="entry name" value="RNA POLYMERASE ECF-TYPE SIGMA FACTO"/>
    <property type="match status" value="1"/>
</dbReference>
<evidence type="ECO:0000256" key="3">
    <source>
        <dbReference type="ARBA" id="ARBA00023082"/>
    </source>
</evidence>
<reference evidence="8 9" key="1">
    <citation type="submission" date="2017-03" db="EMBL/GenBank/DDBJ databases">
        <title>Draft genome sequence of Streptomyces scabrisporus NF3, endophyte isolated from Amphipterygium adstringens.</title>
        <authorList>
            <person name="Vazquez M."/>
            <person name="Ceapa C.D."/>
            <person name="Rodriguez Luna D."/>
            <person name="Sanchez Esquivel S."/>
        </authorList>
    </citation>
    <scope>NUCLEOTIDE SEQUENCE [LARGE SCALE GENOMIC DNA]</scope>
    <source>
        <strain evidence="8 9">NF3</strain>
    </source>
</reference>
<evidence type="ECO:0000256" key="2">
    <source>
        <dbReference type="ARBA" id="ARBA00023015"/>
    </source>
</evidence>
<evidence type="ECO:0000259" key="6">
    <source>
        <dbReference type="Pfam" id="PF04542"/>
    </source>
</evidence>
<dbReference type="InterPro" id="IPR007627">
    <property type="entry name" value="RNA_pol_sigma70_r2"/>
</dbReference>
<keyword evidence="5" id="KW-0804">Transcription</keyword>
<accession>A0A1T3NNC7</accession>
<dbReference type="InterPro" id="IPR036388">
    <property type="entry name" value="WH-like_DNA-bd_sf"/>
</dbReference>
<dbReference type="EMBL" id="MWQN01000003">
    <property type="protein sequence ID" value="OPC78210.1"/>
    <property type="molecule type" value="Genomic_DNA"/>
</dbReference>
<keyword evidence="4" id="KW-0238">DNA-binding</keyword>
<keyword evidence="3" id="KW-0731">Sigma factor</keyword>
<dbReference type="GO" id="GO:0016987">
    <property type="term" value="F:sigma factor activity"/>
    <property type="evidence" value="ECO:0007669"/>
    <property type="project" value="UniProtKB-KW"/>
</dbReference>
<dbReference type="GO" id="GO:0003677">
    <property type="term" value="F:DNA binding"/>
    <property type="evidence" value="ECO:0007669"/>
    <property type="project" value="UniProtKB-KW"/>
</dbReference>
<evidence type="ECO:0000256" key="5">
    <source>
        <dbReference type="ARBA" id="ARBA00023163"/>
    </source>
</evidence>
<gene>
    <name evidence="8" type="ORF">B4N89_39175</name>
</gene>
<dbReference type="InterPro" id="IPR039425">
    <property type="entry name" value="RNA_pol_sigma-70-like"/>
</dbReference>
<dbReference type="SUPFAM" id="SSF88946">
    <property type="entry name" value="Sigma2 domain of RNA polymerase sigma factors"/>
    <property type="match status" value="1"/>
</dbReference>
<dbReference type="Pfam" id="PF08281">
    <property type="entry name" value="Sigma70_r4_2"/>
    <property type="match status" value="1"/>
</dbReference>
<name>A0A1T3NNC7_9ACTN</name>
<dbReference type="InterPro" id="IPR013325">
    <property type="entry name" value="RNA_pol_sigma_r2"/>
</dbReference>
<dbReference type="GO" id="GO:0006352">
    <property type="term" value="P:DNA-templated transcription initiation"/>
    <property type="evidence" value="ECO:0007669"/>
    <property type="project" value="InterPro"/>
</dbReference>
<dbReference type="InterPro" id="IPR013324">
    <property type="entry name" value="RNA_pol_sigma_r3/r4-like"/>
</dbReference>
<dbReference type="OrthoDB" id="3678480at2"/>
<evidence type="ECO:0000256" key="4">
    <source>
        <dbReference type="ARBA" id="ARBA00023125"/>
    </source>
</evidence>
<evidence type="ECO:0000256" key="1">
    <source>
        <dbReference type="ARBA" id="ARBA00010641"/>
    </source>
</evidence>
<dbReference type="Gene3D" id="1.10.10.10">
    <property type="entry name" value="Winged helix-like DNA-binding domain superfamily/Winged helix DNA-binding domain"/>
    <property type="match status" value="1"/>
</dbReference>